<organism evidence="1 2">
    <name type="scientific">Elliptochloris bilobata</name>
    <dbReference type="NCBI Taxonomy" id="381761"/>
    <lineage>
        <taxon>Eukaryota</taxon>
        <taxon>Viridiplantae</taxon>
        <taxon>Chlorophyta</taxon>
        <taxon>core chlorophytes</taxon>
        <taxon>Trebouxiophyceae</taxon>
        <taxon>Trebouxiophyceae incertae sedis</taxon>
        <taxon>Elliptochloris clade</taxon>
        <taxon>Elliptochloris</taxon>
    </lineage>
</organism>
<proteinExistence type="predicted"/>
<gene>
    <name evidence="1" type="ORF">WJX81_002873</name>
</gene>
<dbReference type="Proteomes" id="UP001445335">
    <property type="component" value="Unassembled WGS sequence"/>
</dbReference>
<sequence>MTAACWAACTSQTVTLQPQPVAATPAVSPAPANMSLSDLLARLAAAPALPPPLDGYDAATPPPSGFNKIGSAFFGGRHRTHSVGASGSKLEAALAASNSTLPLRPANPFDTGMADLAQPRLPFTNGSVGASSAMPGIPGTNINVPIKFQYPIQAFPGTNFKFSTCALTPTGGAPVLHVMVDRLAVPVTAGEAAAGQRRVAHAVHAYTRVPVTVNSTTGAEVYSQADNIFLDLESGRLSAGLARQYLADNRTLAQERLRDLDNGGMAAPLTYVPERAMANASLAYGLRFRQLPVLSSNYTSTLARLYYDVASAALGTRNCTPGHPGLGKVADYVQSALGEVLAARIGVPPSFVAQYLDVPLRASFVTAADTTSGMRTGFGQSCIAEQGAYYIASKVLVRGSANLLPTMEDCCAACWAFQAPDGTACNAWNFCNSPLGCARRGGANRTWPLGSCELNYSRAVAMHLPAAVWRGGGTTFVAGRTTAVNPRNSTNVFGARNVDI</sequence>
<accession>A0AAW1QWN2</accession>
<comment type="caution">
    <text evidence="1">The sequence shown here is derived from an EMBL/GenBank/DDBJ whole genome shotgun (WGS) entry which is preliminary data.</text>
</comment>
<keyword evidence="2" id="KW-1185">Reference proteome</keyword>
<evidence type="ECO:0000313" key="2">
    <source>
        <dbReference type="Proteomes" id="UP001445335"/>
    </source>
</evidence>
<protein>
    <submittedName>
        <fullName evidence="1">Uncharacterized protein</fullName>
    </submittedName>
</protein>
<name>A0AAW1QWN2_9CHLO</name>
<evidence type="ECO:0000313" key="1">
    <source>
        <dbReference type="EMBL" id="KAK9825897.1"/>
    </source>
</evidence>
<reference evidence="1 2" key="1">
    <citation type="journal article" date="2024" name="Nat. Commun.">
        <title>Phylogenomics reveals the evolutionary origins of lichenization in chlorophyte algae.</title>
        <authorList>
            <person name="Puginier C."/>
            <person name="Libourel C."/>
            <person name="Otte J."/>
            <person name="Skaloud P."/>
            <person name="Haon M."/>
            <person name="Grisel S."/>
            <person name="Petersen M."/>
            <person name="Berrin J.G."/>
            <person name="Delaux P.M."/>
            <person name="Dal Grande F."/>
            <person name="Keller J."/>
        </authorList>
    </citation>
    <scope>NUCLEOTIDE SEQUENCE [LARGE SCALE GENOMIC DNA]</scope>
    <source>
        <strain evidence="1 2">SAG 245.80</strain>
    </source>
</reference>
<dbReference type="AlphaFoldDB" id="A0AAW1QWN2"/>
<dbReference type="EMBL" id="JALJOU010000069">
    <property type="protein sequence ID" value="KAK9825897.1"/>
    <property type="molecule type" value="Genomic_DNA"/>
</dbReference>